<keyword evidence="2" id="KW-1185">Reference proteome</keyword>
<dbReference type="Proteomes" id="UP000198211">
    <property type="component" value="Unassembled WGS sequence"/>
</dbReference>
<dbReference type="OrthoDB" id="123721at2759"/>
<name>A0A225W9F0_9STRA</name>
<reference evidence="2" key="1">
    <citation type="submission" date="2017-03" db="EMBL/GenBank/DDBJ databases">
        <title>Phytopthora megakarya and P. palmivora, two closely related causual agents of cacao black pod achieved similar genome size and gene model numbers by different mechanisms.</title>
        <authorList>
            <person name="Ali S."/>
            <person name="Shao J."/>
            <person name="Larry D.J."/>
            <person name="Kronmiller B."/>
            <person name="Shen D."/>
            <person name="Strem M.D."/>
            <person name="Melnick R.L."/>
            <person name="Guiltinan M.J."/>
            <person name="Tyler B.M."/>
            <person name="Meinhardt L.W."/>
            <person name="Bailey B.A."/>
        </authorList>
    </citation>
    <scope>NUCLEOTIDE SEQUENCE [LARGE SCALE GENOMIC DNA]</scope>
    <source>
        <strain evidence="2">zdho120</strain>
    </source>
</reference>
<evidence type="ECO:0000313" key="1">
    <source>
        <dbReference type="EMBL" id="OWZ13838.1"/>
    </source>
</evidence>
<sequence length="145" mass="16397">MLSEWAMMMRNISNGIKAKVGTSMPILRDEAYAIELFREQMDSGTVLRNSGLLDLVPMDVPQGVQNENASVWNKPLDRVFLRKGFKSCGAVYYEYTRFYVEDVINAANTSILGMDIGHDTNYGTLVGKQTRYIDDILKQFGQLNT</sequence>
<evidence type="ECO:0000313" key="2">
    <source>
        <dbReference type="Proteomes" id="UP000198211"/>
    </source>
</evidence>
<protein>
    <submittedName>
        <fullName evidence="1">Polyprotein</fullName>
    </submittedName>
</protein>
<dbReference type="EMBL" id="NBNE01001485">
    <property type="protein sequence ID" value="OWZ13838.1"/>
    <property type="molecule type" value="Genomic_DNA"/>
</dbReference>
<accession>A0A225W9F0</accession>
<gene>
    <name evidence="1" type="ORF">PHMEG_00012777</name>
</gene>
<dbReference type="AlphaFoldDB" id="A0A225W9F0"/>
<proteinExistence type="predicted"/>
<organism evidence="1 2">
    <name type="scientific">Phytophthora megakarya</name>
    <dbReference type="NCBI Taxonomy" id="4795"/>
    <lineage>
        <taxon>Eukaryota</taxon>
        <taxon>Sar</taxon>
        <taxon>Stramenopiles</taxon>
        <taxon>Oomycota</taxon>
        <taxon>Peronosporomycetes</taxon>
        <taxon>Peronosporales</taxon>
        <taxon>Peronosporaceae</taxon>
        <taxon>Phytophthora</taxon>
    </lineage>
</organism>
<comment type="caution">
    <text evidence="1">The sequence shown here is derived from an EMBL/GenBank/DDBJ whole genome shotgun (WGS) entry which is preliminary data.</text>
</comment>